<feature type="coiled-coil region" evidence="5">
    <location>
        <begin position="531"/>
        <end position="597"/>
    </location>
</feature>
<feature type="compositionally biased region" description="Basic and acidic residues" evidence="6">
    <location>
        <begin position="729"/>
        <end position="746"/>
    </location>
</feature>
<evidence type="ECO:0000256" key="2">
    <source>
        <dbReference type="ARBA" id="ARBA00022692"/>
    </source>
</evidence>
<evidence type="ECO:0000313" key="9">
    <source>
        <dbReference type="Proteomes" id="UP000515123"/>
    </source>
</evidence>
<feature type="compositionally biased region" description="Polar residues" evidence="6">
    <location>
        <begin position="777"/>
        <end position="789"/>
    </location>
</feature>
<dbReference type="Gramene" id="Aco004201.1.mrna1">
    <property type="protein sequence ID" value="Aco004201.1.mrna1"/>
    <property type="gene ID" value="Aco004201.1.path1"/>
</dbReference>
<evidence type="ECO:0000256" key="7">
    <source>
        <dbReference type="SAM" id="Phobius"/>
    </source>
</evidence>
<organism evidence="11">
    <name type="scientific">Ananas comosus</name>
    <name type="common">Pineapple</name>
    <name type="synonym">Ananas ananas</name>
    <dbReference type="NCBI Taxonomy" id="4615"/>
    <lineage>
        <taxon>Eukaryota</taxon>
        <taxon>Viridiplantae</taxon>
        <taxon>Streptophyta</taxon>
        <taxon>Embryophyta</taxon>
        <taxon>Tracheophyta</taxon>
        <taxon>Spermatophyta</taxon>
        <taxon>Magnoliopsida</taxon>
        <taxon>Liliopsida</taxon>
        <taxon>Poales</taxon>
        <taxon>Bromeliaceae</taxon>
        <taxon>Bromelioideae</taxon>
        <taxon>Ananas</taxon>
    </lineage>
</organism>
<evidence type="ECO:0000256" key="3">
    <source>
        <dbReference type="ARBA" id="ARBA00022989"/>
    </source>
</evidence>
<accession>A0A6P5G8F8</accession>
<feature type="domain" description="GTD-binding" evidence="8">
    <location>
        <begin position="497"/>
        <end position="595"/>
    </location>
</feature>
<comment type="subcellular location">
    <subcellularLocation>
        <location evidence="1">Membrane</location>
        <topology evidence="1">Single-pass membrane protein</topology>
    </subcellularLocation>
</comment>
<feature type="compositionally biased region" description="Polar residues" evidence="6">
    <location>
        <begin position="458"/>
        <end position="472"/>
    </location>
</feature>
<reference evidence="9" key="1">
    <citation type="journal article" date="2015" name="Nat. Genet.">
        <title>The pineapple genome and the evolution of CAM photosynthesis.</title>
        <authorList>
            <person name="Ming R."/>
            <person name="VanBuren R."/>
            <person name="Wai C.M."/>
            <person name="Tang H."/>
            <person name="Schatz M.C."/>
            <person name="Bowers J.E."/>
            <person name="Lyons E."/>
            <person name="Wang M.L."/>
            <person name="Chen J."/>
            <person name="Biggers E."/>
            <person name="Zhang J."/>
            <person name="Huang L."/>
            <person name="Zhang L."/>
            <person name="Miao W."/>
            <person name="Zhang J."/>
            <person name="Ye Z."/>
            <person name="Miao C."/>
            <person name="Lin Z."/>
            <person name="Wang H."/>
            <person name="Zhou H."/>
            <person name="Yim W.C."/>
            <person name="Priest H.D."/>
            <person name="Zheng C."/>
            <person name="Woodhouse M."/>
            <person name="Edger P.P."/>
            <person name="Guyot R."/>
            <person name="Guo H.B."/>
            <person name="Guo H."/>
            <person name="Zheng G."/>
            <person name="Singh R."/>
            <person name="Sharma A."/>
            <person name="Min X."/>
            <person name="Zheng Y."/>
            <person name="Lee H."/>
            <person name="Gurtowski J."/>
            <person name="Sedlazeck F.J."/>
            <person name="Harkess A."/>
            <person name="McKain M.R."/>
            <person name="Liao Z."/>
            <person name="Fang J."/>
            <person name="Liu J."/>
            <person name="Zhang X."/>
            <person name="Zhang Q."/>
            <person name="Hu W."/>
            <person name="Qin Y."/>
            <person name="Wang K."/>
            <person name="Chen L.Y."/>
            <person name="Shirley N."/>
            <person name="Lin Y.R."/>
            <person name="Liu L.Y."/>
            <person name="Hernandez A.G."/>
            <person name="Wright C.L."/>
            <person name="Bulone V."/>
            <person name="Tuskan G.A."/>
            <person name="Heath K."/>
            <person name="Zee F."/>
            <person name="Moore P.H."/>
            <person name="Sunkar R."/>
            <person name="Leebens-Mack J.H."/>
            <person name="Mockler T."/>
            <person name="Bennetzen J.L."/>
            <person name="Freeling M."/>
            <person name="Sankoff D."/>
            <person name="Paterson A.H."/>
            <person name="Zhu X."/>
            <person name="Yang X."/>
            <person name="Smith J.A."/>
            <person name="Cushman J.C."/>
            <person name="Paull R.E."/>
            <person name="Yu Q."/>
        </authorList>
    </citation>
    <scope>NUCLEOTIDE SEQUENCE [LARGE SCALE GENOMIC DNA]</scope>
    <source>
        <strain evidence="9">cv. F153</strain>
    </source>
</reference>
<keyword evidence="5" id="KW-0175">Coiled coil</keyword>
<dbReference type="Proteomes" id="UP000515123">
    <property type="component" value="Linkage group 15"/>
</dbReference>
<evidence type="ECO:0000256" key="4">
    <source>
        <dbReference type="ARBA" id="ARBA00023136"/>
    </source>
</evidence>
<dbReference type="PROSITE" id="PS51775">
    <property type="entry name" value="GTD_BINDING"/>
    <property type="match status" value="1"/>
</dbReference>
<gene>
    <name evidence="10 11" type="primary">LOC109721389</name>
</gene>
<feature type="compositionally biased region" description="Polar residues" evidence="6">
    <location>
        <begin position="714"/>
        <end position="728"/>
    </location>
</feature>
<evidence type="ECO:0000256" key="5">
    <source>
        <dbReference type="SAM" id="Coils"/>
    </source>
</evidence>
<protein>
    <submittedName>
        <fullName evidence="10 11">Myosin-binding protein 1-like isoform X1</fullName>
    </submittedName>
</protein>
<evidence type="ECO:0000313" key="10">
    <source>
        <dbReference type="RefSeq" id="XP_020104573.1"/>
    </source>
</evidence>
<evidence type="ECO:0000313" key="11">
    <source>
        <dbReference type="RefSeq" id="XP_020104574.1"/>
    </source>
</evidence>
<dbReference type="InterPro" id="IPR007656">
    <property type="entry name" value="GTD-bd"/>
</dbReference>
<feature type="compositionally biased region" description="Basic and acidic residues" evidence="6">
    <location>
        <begin position="236"/>
        <end position="257"/>
    </location>
</feature>
<keyword evidence="4 7" id="KW-0472">Membrane</keyword>
<proteinExistence type="predicted"/>
<dbReference type="Pfam" id="PF04576">
    <property type="entry name" value="Zein-binding"/>
    <property type="match status" value="1"/>
</dbReference>
<name>A0A6P5G8F8_ANACO</name>
<dbReference type="InterPro" id="IPR039306">
    <property type="entry name" value="MYOB"/>
</dbReference>
<evidence type="ECO:0000256" key="6">
    <source>
        <dbReference type="SAM" id="MobiDB-lite"/>
    </source>
</evidence>
<dbReference type="GO" id="GO:0016020">
    <property type="term" value="C:membrane"/>
    <property type="evidence" value="ECO:0007669"/>
    <property type="project" value="UniProtKB-SubCell"/>
</dbReference>
<feature type="region of interest" description="Disordered" evidence="6">
    <location>
        <begin position="706"/>
        <end position="789"/>
    </location>
</feature>
<feature type="transmembrane region" description="Helical" evidence="7">
    <location>
        <begin position="21"/>
        <end position="44"/>
    </location>
</feature>
<evidence type="ECO:0000259" key="8">
    <source>
        <dbReference type="PROSITE" id="PS51775"/>
    </source>
</evidence>
<dbReference type="PANTHER" id="PTHR31448:SF45">
    <property type="entry name" value="EXPRESSED PROTEIN"/>
    <property type="match status" value="1"/>
</dbReference>
<feature type="region of interest" description="Disordered" evidence="6">
    <location>
        <begin position="221"/>
        <end position="265"/>
    </location>
</feature>
<evidence type="ECO:0000256" key="1">
    <source>
        <dbReference type="ARBA" id="ARBA00004167"/>
    </source>
</evidence>
<feature type="region of interest" description="Disordered" evidence="6">
    <location>
        <begin position="436"/>
        <end position="477"/>
    </location>
</feature>
<sequence length="862" mass="96332">MVARRTRSRSKSASWRFLSKLSSACSEWCLIILLFVNAALSYLATKFARFCKLQSPCFLCSRIDHIVGNKEPWFCGDLVCGAHKSQISCLAYCRSHQKLAFVHDLCESCFLSSLKQFASIDADASQSTFEGEDLAKVPLLKTDADTRLCSCCSSPFRRKSHVRRLLKEKEIEAKTESGINPRERSSERREISLGQTHIYHSDVHGFDHLSHIGYSELKITSDSESEVPISEDDDDRSSLHRGGNDIKQEKMDRDRKSQPVISINKSLSPPVCEDVIKEKLIHPTPVMPVDAAASNSTKQPNVVIGHGLEEIIWSQVNVRTDLAASVPEHVPAEVLKEKLDIEETGDSEQVLSTTNGDVTKVSTLTGLKKHVNSSEPCPSIRIFADKSDSMKRALSNKGALLSPKPSEIISARENSSRTHEDLKLLISQISSSRGLDLPWTEMSPSPRLSMQGDESKLSDASSSTGIQNTNKRSSMERNYSGLESYDVSVVSEVEGESSIDRLKRQIEFDRKSMSILYKELEEERSASAVAASEAMAMINRLQEEKAAMQMEALQYLRMMEEQAEYDQEAIQKLNDVLTEREKDILDLEAELESYKKRFGDEMLEDKVIEQPLHGSDEREYNTNNIPCSIISGLQSTADKDHKMFKDSNGFTFEKDPSLGFEDEKAYILECLRKLEKKLCLFSSNAAYDNEPGDDGKRTSQLANNYRKENGALVNDTTMNGGDSISENSDWNKENSENGRSEGEVESHSSLSREQSNGEEIFLTSSQNKEIAEENHKGSSPCSNSENGAINVSSNKMSDITVLKEEVAQLNDRFTAIEADQKFLQHTINSLKNGNGVEFISEITSHLRELRRMVSAGREQAVA</sequence>
<reference evidence="10 11" key="2">
    <citation type="submission" date="2025-04" db="UniProtKB">
        <authorList>
            <consortium name="RefSeq"/>
        </authorList>
    </citation>
    <scope>IDENTIFICATION</scope>
    <source>
        <tissue evidence="10 11">Leaf</tissue>
    </source>
</reference>
<feature type="compositionally biased region" description="Acidic residues" evidence="6">
    <location>
        <begin position="223"/>
        <end position="235"/>
    </location>
</feature>
<keyword evidence="2 7" id="KW-0812">Transmembrane</keyword>
<dbReference type="RefSeq" id="XP_020104574.1">
    <property type="nucleotide sequence ID" value="XM_020248985.1"/>
</dbReference>
<dbReference type="GeneID" id="109721389"/>
<keyword evidence="3 7" id="KW-1133">Transmembrane helix</keyword>
<dbReference type="OrthoDB" id="1047602at2759"/>
<keyword evidence="9" id="KW-1185">Reference proteome</keyword>
<dbReference type="GO" id="GO:0080115">
    <property type="term" value="F:myosin XI tail binding"/>
    <property type="evidence" value="ECO:0007669"/>
    <property type="project" value="UniProtKB-ARBA"/>
</dbReference>
<dbReference type="AlphaFoldDB" id="A0A6P5G8F8"/>
<dbReference type="PANTHER" id="PTHR31448">
    <property type="entry name" value="MYOSIN-BINDING PROTEIN 2"/>
    <property type="match status" value="1"/>
</dbReference>
<dbReference type="RefSeq" id="XP_020104573.1">
    <property type="nucleotide sequence ID" value="XM_020248984.1"/>
</dbReference>